<evidence type="ECO:0000259" key="10">
    <source>
        <dbReference type="SMART" id="SM00916"/>
    </source>
</evidence>
<keyword evidence="7" id="KW-0249">Electron transport</keyword>
<evidence type="ECO:0000256" key="2">
    <source>
        <dbReference type="ARBA" id="ARBA00004443"/>
    </source>
</evidence>
<accession>A0A3N4I286</accession>
<evidence type="ECO:0000313" key="12">
    <source>
        <dbReference type="Proteomes" id="UP000275078"/>
    </source>
</evidence>
<dbReference type="InterPro" id="IPR036249">
    <property type="entry name" value="Thioredoxin-like_sf"/>
</dbReference>
<evidence type="ECO:0000256" key="5">
    <source>
        <dbReference type="ARBA" id="ARBA00022660"/>
    </source>
</evidence>
<evidence type="ECO:0000256" key="6">
    <source>
        <dbReference type="ARBA" id="ARBA00022792"/>
    </source>
</evidence>
<evidence type="ECO:0000256" key="9">
    <source>
        <dbReference type="ARBA" id="ARBA00023136"/>
    </source>
</evidence>
<dbReference type="SUPFAM" id="SSF52833">
    <property type="entry name" value="Thioredoxin-like"/>
    <property type="match status" value="1"/>
</dbReference>
<dbReference type="STRING" id="1160509.A0A3N4I286"/>
<dbReference type="Pfam" id="PF05047">
    <property type="entry name" value="L51_S25_CI-B8"/>
    <property type="match status" value="1"/>
</dbReference>
<sequence>MSARFAFGKNVKELRFLLSNAGEGSASLRNFLTKSYPVMKKANPETPILIREALDTEPRVWARFELGRETVAQLNGLNEKQIEEKVAGLVKNA</sequence>
<dbReference type="OrthoDB" id="10250268at2759"/>
<dbReference type="PANTHER" id="PTHR12878:SF0">
    <property type="entry name" value="NADH DEHYDROGENASE [UBIQUINONE] 1 ALPHA SUBCOMPLEX SUBUNIT 2"/>
    <property type="match status" value="1"/>
</dbReference>
<keyword evidence="11" id="KW-0830">Ubiquinone</keyword>
<gene>
    <name evidence="11" type="ORF">BJ508DRAFT_240047</name>
</gene>
<keyword evidence="5" id="KW-0679">Respiratory chain</keyword>
<evidence type="ECO:0000256" key="7">
    <source>
        <dbReference type="ARBA" id="ARBA00022982"/>
    </source>
</evidence>
<keyword evidence="12" id="KW-1185">Reference proteome</keyword>
<dbReference type="GO" id="GO:0005743">
    <property type="term" value="C:mitochondrial inner membrane"/>
    <property type="evidence" value="ECO:0007669"/>
    <property type="project" value="UniProtKB-SubCell"/>
</dbReference>
<proteinExistence type="inferred from homology"/>
<dbReference type="SMART" id="SM00916">
    <property type="entry name" value="L51_S25_CI-B8"/>
    <property type="match status" value="1"/>
</dbReference>
<evidence type="ECO:0000256" key="8">
    <source>
        <dbReference type="ARBA" id="ARBA00023128"/>
    </source>
</evidence>
<evidence type="ECO:0000313" key="11">
    <source>
        <dbReference type="EMBL" id="RPA80203.1"/>
    </source>
</evidence>
<evidence type="ECO:0000256" key="4">
    <source>
        <dbReference type="ARBA" id="ARBA00022448"/>
    </source>
</evidence>
<dbReference type="Gene3D" id="3.40.30.10">
    <property type="entry name" value="Glutaredoxin"/>
    <property type="match status" value="1"/>
</dbReference>
<organism evidence="11 12">
    <name type="scientific">Ascobolus immersus RN42</name>
    <dbReference type="NCBI Taxonomy" id="1160509"/>
    <lineage>
        <taxon>Eukaryota</taxon>
        <taxon>Fungi</taxon>
        <taxon>Dikarya</taxon>
        <taxon>Ascomycota</taxon>
        <taxon>Pezizomycotina</taxon>
        <taxon>Pezizomycetes</taxon>
        <taxon>Pezizales</taxon>
        <taxon>Ascobolaceae</taxon>
        <taxon>Ascobolus</taxon>
    </lineage>
</organism>
<comment type="similarity">
    <text evidence="3">Belongs to the complex I NDUFA2 subunit family.</text>
</comment>
<name>A0A3N4I286_ASCIM</name>
<keyword evidence="6" id="KW-0999">Mitochondrion inner membrane</keyword>
<feature type="domain" description="Ribosomal protein/NADH dehydrogenase" evidence="10">
    <location>
        <begin position="20"/>
        <end position="93"/>
    </location>
</feature>
<dbReference type="AlphaFoldDB" id="A0A3N4I286"/>
<keyword evidence="8" id="KW-0496">Mitochondrion</keyword>
<evidence type="ECO:0000256" key="1">
    <source>
        <dbReference type="ARBA" id="ARBA00003195"/>
    </source>
</evidence>
<dbReference type="EMBL" id="ML119690">
    <property type="protein sequence ID" value="RPA80203.1"/>
    <property type="molecule type" value="Genomic_DNA"/>
</dbReference>
<reference evidence="11 12" key="1">
    <citation type="journal article" date="2018" name="Nat. Ecol. Evol.">
        <title>Pezizomycetes genomes reveal the molecular basis of ectomycorrhizal truffle lifestyle.</title>
        <authorList>
            <person name="Murat C."/>
            <person name="Payen T."/>
            <person name="Noel B."/>
            <person name="Kuo A."/>
            <person name="Morin E."/>
            <person name="Chen J."/>
            <person name="Kohler A."/>
            <person name="Krizsan K."/>
            <person name="Balestrini R."/>
            <person name="Da Silva C."/>
            <person name="Montanini B."/>
            <person name="Hainaut M."/>
            <person name="Levati E."/>
            <person name="Barry K.W."/>
            <person name="Belfiori B."/>
            <person name="Cichocki N."/>
            <person name="Clum A."/>
            <person name="Dockter R.B."/>
            <person name="Fauchery L."/>
            <person name="Guy J."/>
            <person name="Iotti M."/>
            <person name="Le Tacon F."/>
            <person name="Lindquist E.A."/>
            <person name="Lipzen A."/>
            <person name="Malagnac F."/>
            <person name="Mello A."/>
            <person name="Molinier V."/>
            <person name="Miyauchi S."/>
            <person name="Poulain J."/>
            <person name="Riccioni C."/>
            <person name="Rubini A."/>
            <person name="Sitrit Y."/>
            <person name="Splivallo R."/>
            <person name="Traeger S."/>
            <person name="Wang M."/>
            <person name="Zifcakova L."/>
            <person name="Wipf D."/>
            <person name="Zambonelli A."/>
            <person name="Paolocci F."/>
            <person name="Nowrousian M."/>
            <person name="Ottonello S."/>
            <person name="Baldrian P."/>
            <person name="Spatafora J.W."/>
            <person name="Henrissat B."/>
            <person name="Nagy L.G."/>
            <person name="Aury J.M."/>
            <person name="Wincker P."/>
            <person name="Grigoriev I.V."/>
            <person name="Bonfante P."/>
            <person name="Martin F.M."/>
        </authorList>
    </citation>
    <scope>NUCLEOTIDE SEQUENCE [LARGE SCALE GENOMIC DNA]</scope>
    <source>
        <strain evidence="11 12">RN42</strain>
    </source>
</reference>
<dbReference type="InterPro" id="IPR016464">
    <property type="entry name" value="NADH_Ub_cplx-1_asu_su-2"/>
</dbReference>
<dbReference type="PIRSF" id="PIRSF005822">
    <property type="entry name" value="NDUA2"/>
    <property type="match status" value="1"/>
</dbReference>
<comment type="subcellular location">
    <subcellularLocation>
        <location evidence="2">Mitochondrion inner membrane</location>
        <topology evidence="2">Peripheral membrane protein</topology>
        <orientation evidence="2">Matrix side</orientation>
    </subcellularLocation>
</comment>
<dbReference type="PANTHER" id="PTHR12878">
    <property type="entry name" value="NADH-UBIQUINONE OXIDOREDUCTASE B8 SUBUNIT"/>
    <property type="match status" value="1"/>
</dbReference>
<protein>
    <submittedName>
        <fullName evidence="11">NADH-ubiquinone oxidoreductase subunit</fullName>
    </submittedName>
</protein>
<dbReference type="InterPro" id="IPR007741">
    <property type="entry name" value="Ribosomal_mL43/mS25/NADH_DH"/>
</dbReference>
<keyword evidence="4" id="KW-0813">Transport</keyword>
<keyword evidence="9" id="KW-0472">Membrane</keyword>
<comment type="function">
    <text evidence="1">Accessory subunit of the mitochondrial membrane respiratory chain NADH dehydrogenase (Complex I), that is believed not to be involved in catalysis. Complex I functions in the transfer of electrons from NADH to the respiratory chain. The immediate electron acceptor for the enzyme is believed to be ubiquinone.</text>
</comment>
<dbReference type="Proteomes" id="UP000275078">
    <property type="component" value="Unassembled WGS sequence"/>
</dbReference>
<evidence type="ECO:0000256" key="3">
    <source>
        <dbReference type="ARBA" id="ARBA00008939"/>
    </source>
</evidence>